<proteinExistence type="predicted"/>
<reference evidence="3 5" key="2">
    <citation type="submission" date="2019-10" db="EMBL/GenBank/DDBJ databases">
        <authorList>
            <person name="Karimi E."/>
        </authorList>
    </citation>
    <scope>NUCLEOTIDE SEQUENCE [LARGE SCALE GENOMIC DNA]</scope>
    <source>
        <strain evidence="3">Acinetobacter sp. 8BE</strain>
    </source>
</reference>
<organism evidence="2 4">
    <name type="scientific">Acinetobacter proteolyticus</name>
    <dbReference type="NCBI Taxonomy" id="1776741"/>
    <lineage>
        <taxon>Bacteria</taxon>
        <taxon>Pseudomonadati</taxon>
        <taxon>Pseudomonadota</taxon>
        <taxon>Gammaproteobacteria</taxon>
        <taxon>Moraxellales</taxon>
        <taxon>Moraxellaceae</taxon>
        <taxon>Acinetobacter</taxon>
    </lineage>
</organism>
<gene>
    <name evidence="3" type="ORF">ACI8B_210203</name>
    <name evidence="2" type="ORF">CW311_13495</name>
</gene>
<evidence type="ECO:0000313" key="3">
    <source>
        <dbReference type="EMBL" id="VXA55413.1"/>
    </source>
</evidence>
<dbReference type="RefSeq" id="WP_101236862.1">
    <property type="nucleotide sequence ID" value="NZ_LR732744.1"/>
</dbReference>
<evidence type="ECO:0000256" key="1">
    <source>
        <dbReference type="SAM" id="SignalP"/>
    </source>
</evidence>
<sequence>MYKSYCFILGFFLLSLQTHAEGIKASFAGESKVFLNIYGFAADIDGVVGYQSLNYQLNQPFKDTLDALDQALMGHLEINKGKWGIFSDIQYVKTEDKKQVYSLPLVLSTKVNLSNLGVYYRAYEQFPYGQGFVIEPSLGVNYTDLEGVLGTLGKQVSVGEDWYEYFGGVRFRYNDDSPWNIAAQYTYGTEQTQIAQAYLGYRQKIYKAPINFRVGYRYVSQDYKKSNFKWDTVQQGPVIGIGVGF</sequence>
<evidence type="ECO:0000313" key="4">
    <source>
        <dbReference type="Proteomes" id="UP000233553"/>
    </source>
</evidence>
<protein>
    <recommendedName>
        <fullName evidence="6">Outer membrane protein beta-barrel domain-containing protein</fullName>
    </recommendedName>
</protein>
<accession>A0A2N0WDC4</accession>
<name>A0A2N0WDC4_9GAMM</name>
<accession>A0A653K4Z8</accession>
<feature type="signal peptide" evidence="1">
    <location>
        <begin position="1"/>
        <end position="20"/>
    </location>
</feature>
<feature type="chain" id="PRO_5044069625" description="Outer membrane protein beta-barrel domain-containing protein" evidence="1">
    <location>
        <begin position="21"/>
        <end position="245"/>
    </location>
</feature>
<dbReference type="Proteomes" id="UP000233553">
    <property type="component" value="Unassembled WGS sequence"/>
</dbReference>
<dbReference type="EMBL" id="CABWKZ010000014">
    <property type="protein sequence ID" value="VXA55413.1"/>
    <property type="molecule type" value="Genomic_DNA"/>
</dbReference>
<evidence type="ECO:0000313" key="5">
    <source>
        <dbReference type="Proteomes" id="UP000430404"/>
    </source>
</evidence>
<dbReference type="AlphaFoldDB" id="A0A2N0WDC4"/>
<dbReference type="Proteomes" id="UP000430404">
    <property type="component" value="Unassembled WGS sequence"/>
</dbReference>
<evidence type="ECO:0008006" key="6">
    <source>
        <dbReference type="Google" id="ProtNLM"/>
    </source>
</evidence>
<keyword evidence="1" id="KW-0732">Signal</keyword>
<dbReference type="EMBL" id="PISJ01000015">
    <property type="protein sequence ID" value="PKF32643.1"/>
    <property type="molecule type" value="Genomic_DNA"/>
</dbReference>
<evidence type="ECO:0000313" key="2">
    <source>
        <dbReference type="EMBL" id="PKF32643.1"/>
    </source>
</evidence>
<reference evidence="2 4" key="1">
    <citation type="submission" date="2017-12" db="EMBL/GenBank/DDBJ databases">
        <title>Draft Genome sequences of multiple microbial strains isolated from spacecraft associated surfaces.</title>
        <authorList>
            <person name="Seuylemezian A."/>
            <person name="Vaishampayan P."/>
            <person name="Venkateswaran K."/>
        </authorList>
    </citation>
    <scope>NUCLEOTIDE SEQUENCE [LARGE SCALE GENOMIC DNA]</scope>
    <source>
        <strain evidence="2 4">2P01AA</strain>
    </source>
</reference>